<accession>A0A0F9C970</accession>
<organism evidence="1">
    <name type="scientific">marine sediment metagenome</name>
    <dbReference type="NCBI Taxonomy" id="412755"/>
    <lineage>
        <taxon>unclassified sequences</taxon>
        <taxon>metagenomes</taxon>
        <taxon>ecological metagenomes</taxon>
    </lineage>
</organism>
<name>A0A0F9C970_9ZZZZ</name>
<gene>
    <name evidence="1" type="ORF">LCGC14_2350710</name>
</gene>
<sequence length="134" mass="14808">MVICKRIKSTNTQICSGALNTCIEIVTRTQIAPSGNDVDSTIAFSTLFTVRASVIKTKTGFASGFQPFGATNISEVSTHVFTVRFLNGLDTTMFVRLNSEYYKILFIHNSEESDSLLELVCSKRGDQALEVNER</sequence>
<protein>
    <recommendedName>
        <fullName evidence="2">Phage head-tail adaptor</fullName>
    </recommendedName>
</protein>
<evidence type="ECO:0000313" key="1">
    <source>
        <dbReference type="EMBL" id="KKL45928.1"/>
    </source>
</evidence>
<dbReference type="Pfam" id="PF05521">
    <property type="entry name" value="Phage_HCP"/>
    <property type="match status" value="1"/>
</dbReference>
<evidence type="ECO:0008006" key="2">
    <source>
        <dbReference type="Google" id="ProtNLM"/>
    </source>
</evidence>
<dbReference type="InterPro" id="IPR008767">
    <property type="entry name" value="Phage_SPP1_head-tail_adaptor"/>
</dbReference>
<comment type="caution">
    <text evidence="1">The sequence shown here is derived from an EMBL/GenBank/DDBJ whole genome shotgun (WGS) entry which is preliminary data.</text>
</comment>
<dbReference type="EMBL" id="LAZR01034214">
    <property type="protein sequence ID" value="KKL45928.1"/>
    <property type="molecule type" value="Genomic_DNA"/>
</dbReference>
<dbReference type="AlphaFoldDB" id="A0A0F9C970"/>
<proteinExistence type="predicted"/>
<reference evidence="1" key="1">
    <citation type="journal article" date="2015" name="Nature">
        <title>Complex archaea that bridge the gap between prokaryotes and eukaryotes.</title>
        <authorList>
            <person name="Spang A."/>
            <person name="Saw J.H."/>
            <person name="Jorgensen S.L."/>
            <person name="Zaremba-Niedzwiedzka K."/>
            <person name="Martijn J."/>
            <person name="Lind A.E."/>
            <person name="van Eijk R."/>
            <person name="Schleper C."/>
            <person name="Guy L."/>
            <person name="Ettema T.J."/>
        </authorList>
    </citation>
    <scope>NUCLEOTIDE SEQUENCE</scope>
</reference>
<dbReference type="Gene3D" id="2.40.10.270">
    <property type="entry name" value="Bacteriophage SPP1 head-tail adaptor protein"/>
    <property type="match status" value="1"/>
</dbReference>
<dbReference type="InterPro" id="IPR038666">
    <property type="entry name" value="SSP1_head-tail_sf"/>
</dbReference>